<reference evidence="3" key="1">
    <citation type="journal article" date="2013" name="Nature">
        <title>Draft genome of the wheat A-genome progenitor Triticum urartu.</title>
        <authorList>
            <person name="Ling H.Q."/>
            <person name="Zhao S."/>
            <person name="Liu D."/>
            <person name="Wang J."/>
            <person name="Sun H."/>
            <person name="Zhang C."/>
            <person name="Fan H."/>
            <person name="Li D."/>
            <person name="Dong L."/>
            <person name="Tao Y."/>
            <person name="Gao C."/>
            <person name="Wu H."/>
            <person name="Li Y."/>
            <person name="Cui Y."/>
            <person name="Guo X."/>
            <person name="Zheng S."/>
            <person name="Wang B."/>
            <person name="Yu K."/>
            <person name="Liang Q."/>
            <person name="Yang W."/>
            <person name="Lou X."/>
            <person name="Chen J."/>
            <person name="Feng M."/>
            <person name="Jian J."/>
            <person name="Zhang X."/>
            <person name="Luo G."/>
            <person name="Jiang Y."/>
            <person name="Liu J."/>
            <person name="Wang Z."/>
            <person name="Sha Y."/>
            <person name="Zhang B."/>
            <person name="Wu H."/>
            <person name="Tang D."/>
            <person name="Shen Q."/>
            <person name="Xue P."/>
            <person name="Zou S."/>
            <person name="Wang X."/>
            <person name="Liu X."/>
            <person name="Wang F."/>
            <person name="Yang Y."/>
            <person name="An X."/>
            <person name="Dong Z."/>
            <person name="Zhang K."/>
            <person name="Zhang X."/>
            <person name="Luo M.C."/>
            <person name="Dvorak J."/>
            <person name="Tong Y."/>
            <person name="Wang J."/>
            <person name="Yang H."/>
            <person name="Li Z."/>
            <person name="Wang D."/>
            <person name="Zhang A."/>
            <person name="Wang J."/>
        </authorList>
    </citation>
    <scope>NUCLEOTIDE SEQUENCE</scope>
    <source>
        <strain evidence="3">cv. G1812</strain>
    </source>
</reference>
<dbReference type="AlphaFoldDB" id="A0A8R7UFX0"/>
<feature type="compositionally biased region" description="Pro residues" evidence="1">
    <location>
        <begin position="1"/>
        <end position="16"/>
    </location>
</feature>
<keyword evidence="3" id="KW-1185">Reference proteome</keyword>
<feature type="compositionally biased region" description="Low complexity" evidence="1">
    <location>
        <begin position="104"/>
        <end position="125"/>
    </location>
</feature>
<sequence length="140" mass="15312">PPPTVAHPLHRPPPPSTTLTIDPTPRPAPSSTRPQPHPWLGFRPPPLTSSGSAKSGDGEARGGQIWHRSTWLWMGRRRWQEGRTSMGRVSTKEMELLLHPIWQSPAASSRSSPTTGPSPSATPGTMPRSPILEEQKEGRN</sequence>
<dbReference type="Proteomes" id="UP000015106">
    <property type="component" value="Chromosome 5"/>
</dbReference>
<reference evidence="2" key="2">
    <citation type="submission" date="2018-03" db="EMBL/GenBank/DDBJ databases">
        <title>The Triticum urartu genome reveals the dynamic nature of wheat genome evolution.</title>
        <authorList>
            <person name="Ling H."/>
            <person name="Ma B."/>
            <person name="Shi X."/>
            <person name="Liu H."/>
            <person name="Dong L."/>
            <person name="Sun H."/>
            <person name="Cao Y."/>
            <person name="Gao Q."/>
            <person name="Zheng S."/>
            <person name="Li Y."/>
            <person name="Yu Y."/>
            <person name="Du H."/>
            <person name="Qi M."/>
            <person name="Li Y."/>
            <person name="Yu H."/>
            <person name="Cui Y."/>
            <person name="Wang N."/>
            <person name="Chen C."/>
            <person name="Wu H."/>
            <person name="Zhao Y."/>
            <person name="Zhang J."/>
            <person name="Li Y."/>
            <person name="Zhou W."/>
            <person name="Zhang B."/>
            <person name="Hu W."/>
            <person name="Eijk M."/>
            <person name="Tang J."/>
            <person name="Witsenboer H."/>
            <person name="Zhao S."/>
            <person name="Li Z."/>
            <person name="Zhang A."/>
            <person name="Wang D."/>
            <person name="Liang C."/>
        </authorList>
    </citation>
    <scope>NUCLEOTIDE SEQUENCE [LARGE SCALE GENOMIC DNA]</scope>
    <source>
        <strain evidence="2">cv. G1812</strain>
    </source>
</reference>
<dbReference type="Gramene" id="TuG1812G0500001416.01.T01">
    <property type="protein sequence ID" value="TuG1812G0500001416.01.T01"/>
    <property type="gene ID" value="TuG1812G0500001416.01"/>
</dbReference>
<feature type="region of interest" description="Disordered" evidence="1">
    <location>
        <begin position="1"/>
        <end position="67"/>
    </location>
</feature>
<dbReference type="EnsemblPlants" id="TuG1812G0500001416.01.T01">
    <property type="protein sequence ID" value="TuG1812G0500001416.01.T01"/>
    <property type="gene ID" value="TuG1812G0500001416.01"/>
</dbReference>
<feature type="region of interest" description="Disordered" evidence="1">
    <location>
        <begin position="100"/>
        <end position="140"/>
    </location>
</feature>
<evidence type="ECO:0000313" key="3">
    <source>
        <dbReference type="Proteomes" id="UP000015106"/>
    </source>
</evidence>
<accession>A0A8R7UFX0</accession>
<evidence type="ECO:0000313" key="2">
    <source>
        <dbReference type="EnsemblPlants" id="TuG1812G0500001416.01.T01"/>
    </source>
</evidence>
<evidence type="ECO:0000256" key="1">
    <source>
        <dbReference type="SAM" id="MobiDB-lite"/>
    </source>
</evidence>
<protein>
    <submittedName>
        <fullName evidence="2">Uncharacterized protein</fullName>
    </submittedName>
</protein>
<name>A0A8R7UFX0_TRIUA</name>
<feature type="compositionally biased region" description="Basic and acidic residues" evidence="1">
    <location>
        <begin position="131"/>
        <end position="140"/>
    </location>
</feature>
<organism evidence="2 3">
    <name type="scientific">Triticum urartu</name>
    <name type="common">Red wild einkorn</name>
    <name type="synonym">Crithodium urartu</name>
    <dbReference type="NCBI Taxonomy" id="4572"/>
    <lineage>
        <taxon>Eukaryota</taxon>
        <taxon>Viridiplantae</taxon>
        <taxon>Streptophyta</taxon>
        <taxon>Embryophyta</taxon>
        <taxon>Tracheophyta</taxon>
        <taxon>Spermatophyta</taxon>
        <taxon>Magnoliopsida</taxon>
        <taxon>Liliopsida</taxon>
        <taxon>Poales</taxon>
        <taxon>Poaceae</taxon>
        <taxon>BOP clade</taxon>
        <taxon>Pooideae</taxon>
        <taxon>Triticodae</taxon>
        <taxon>Triticeae</taxon>
        <taxon>Triticinae</taxon>
        <taxon>Triticum</taxon>
    </lineage>
</organism>
<proteinExistence type="predicted"/>
<reference evidence="2" key="3">
    <citation type="submission" date="2022-06" db="UniProtKB">
        <authorList>
            <consortium name="EnsemblPlants"/>
        </authorList>
    </citation>
    <scope>IDENTIFICATION</scope>
</reference>